<sequence length="225" mass="24580">MKELAILKSEVVGAICSGIRQADREYGKWTGDEGIDNAPEYLMTCAIARELVKLGKGYYATLEASVRGTLKCARIPGENRDSEGISKKGRADIVLWVAPDGSDEGLPRSVIEVKKRVMKPNEQFEKDVRRLKAVMTQSMAKVGTLDFGCLAFWMGVDVTPAAGDSYAEEKLTAASNDLLKSAKGVLGKGRLVARLERPKLHWGRYEDGTSYAWAPCVLVIEKPAA</sequence>
<evidence type="ECO:0000313" key="1">
    <source>
        <dbReference type="EMBL" id="ERE05790.1"/>
    </source>
</evidence>
<evidence type="ECO:0000313" key="2">
    <source>
        <dbReference type="Proteomes" id="UP000016426"/>
    </source>
</evidence>
<organism evidence="1 2">
    <name type="scientific">Pseudogulbenkiania ferrooxidans EGD-HP2</name>
    <dbReference type="NCBI Taxonomy" id="1388764"/>
    <lineage>
        <taxon>Bacteria</taxon>
        <taxon>Pseudomonadati</taxon>
        <taxon>Pseudomonadota</taxon>
        <taxon>Betaproteobacteria</taxon>
        <taxon>Neisseriales</taxon>
        <taxon>Chromobacteriaceae</taxon>
        <taxon>Pseudogulbenkiania</taxon>
    </lineage>
</organism>
<gene>
    <name evidence="1" type="ORF">O166_09880</name>
</gene>
<comment type="caution">
    <text evidence="1">The sequence shown here is derived from an EMBL/GenBank/DDBJ whole genome shotgun (WGS) entry which is preliminary data.</text>
</comment>
<accession>A0ABP2XL25</accession>
<reference evidence="1 2" key="1">
    <citation type="journal article" date="2013" name="Genome Announc.">
        <title>Genome Sequence of the Pigment-Producing Bacterium Pseudogulbenkiania ferrooxidans, Isolated from Loktak Lake.</title>
        <authorList>
            <person name="Puranik S."/>
            <person name="Talkal R."/>
            <person name="Qureshi A."/>
            <person name="Khardenavis A."/>
            <person name="Kapley A."/>
            <person name="Purohit H.J."/>
        </authorList>
    </citation>
    <scope>NUCLEOTIDE SEQUENCE [LARGE SCALE GENOMIC DNA]</scope>
    <source>
        <strain evidence="1 2">EGD-HP2</strain>
    </source>
</reference>
<protein>
    <recommendedName>
        <fullName evidence="3">Restriction endonuclease</fullName>
    </recommendedName>
</protein>
<dbReference type="Proteomes" id="UP000016426">
    <property type="component" value="Unassembled WGS sequence"/>
</dbReference>
<dbReference type="EMBL" id="AVPH01000242">
    <property type="protein sequence ID" value="ERE05790.1"/>
    <property type="molecule type" value="Genomic_DNA"/>
</dbReference>
<evidence type="ECO:0008006" key="3">
    <source>
        <dbReference type="Google" id="ProtNLM"/>
    </source>
</evidence>
<name>A0ABP2XL25_9NEIS</name>
<proteinExistence type="predicted"/>
<keyword evidence="2" id="KW-1185">Reference proteome</keyword>